<proteinExistence type="predicted"/>
<sequence length="107" mass="12048">MLTLKPFIGFSYYEQLKSGTNMTILIKAFSKRKQEFNETSESHPDYAQQRLANPPVSRLLLFSSLLNIIFPFAFGIDKKLKGVFSDRLASAIDGSLPLYLLSGKLTI</sequence>
<gene>
    <name evidence="1" type="ORF">LX99_03920</name>
</gene>
<evidence type="ECO:0000313" key="1">
    <source>
        <dbReference type="EMBL" id="PWK75426.1"/>
    </source>
</evidence>
<organism evidence="1 2">
    <name type="scientific">Mucilaginibacter oryzae</name>
    <dbReference type="NCBI Taxonomy" id="468058"/>
    <lineage>
        <taxon>Bacteria</taxon>
        <taxon>Pseudomonadati</taxon>
        <taxon>Bacteroidota</taxon>
        <taxon>Sphingobacteriia</taxon>
        <taxon>Sphingobacteriales</taxon>
        <taxon>Sphingobacteriaceae</taxon>
        <taxon>Mucilaginibacter</taxon>
    </lineage>
</organism>
<dbReference type="EMBL" id="QGHA01000008">
    <property type="protein sequence ID" value="PWK75426.1"/>
    <property type="molecule type" value="Genomic_DNA"/>
</dbReference>
<comment type="caution">
    <text evidence="1">The sequence shown here is derived from an EMBL/GenBank/DDBJ whole genome shotgun (WGS) entry which is preliminary data.</text>
</comment>
<name>A0A316H4S2_9SPHI</name>
<dbReference type="AlphaFoldDB" id="A0A316H4S2"/>
<accession>A0A316H4S2</accession>
<reference evidence="1 2" key="1">
    <citation type="submission" date="2018-05" db="EMBL/GenBank/DDBJ databases">
        <title>Genomic Encyclopedia of Archaeal and Bacterial Type Strains, Phase II (KMG-II): from individual species to whole genera.</title>
        <authorList>
            <person name="Goeker M."/>
        </authorList>
    </citation>
    <scope>NUCLEOTIDE SEQUENCE [LARGE SCALE GENOMIC DNA]</scope>
    <source>
        <strain evidence="1 2">DSM 19975</strain>
    </source>
</reference>
<protein>
    <submittedName>
        <fullName evidence="1">Uncharacterized protein</fullName>
    </submittedName>
</protein>
<evidence type="ECO:0000313" key="2">
    <source>
        <dbReference type="Proteomes" id="UP000245678"/>
    </source>
</evidence>
<keyword evidence="2" id="KW-1185">Reference proteome</keyword>
<dbReference type="Proteomes" id="UP000245678">
    <property type="component" value="Unassembled WGS sequence"/>
</dbReference>